<evidence type="ECO:0000313" key="8">
    <source>
        <dbReference type="Proteomes" id="UP000002586"/>
    </source>
</evidence>
<dbReference type="GO" id="GO:0045881">
    <property type="term" value="P:positive regulation of sporulation resulting in formation of a cellular spore"/>
    <property type="evidence" value="ECO:0007669"/>
    <property type="project" value="TreeGrafter"/>
</dbReference>
<dbReference type="EMBL" id="CP000471">
    <property type="protein sequence ID" value="ABK46235.1"/>
    <property type="molecule type" value="Genomic_DNA"/>
</dbReference>
<dbReference type="InterPro" id="IPR050336">
    <property type="entry name" value="Chromosome_partition/occlusion"/>
</dbReference>
<reference evidence="7 8" key="2">
    <citation type="journal article" date="2012" name="Int. J. Syst. Evol. Microbiol.">
        <title>Magnetococcus marinus gen. nov., sp. nov., a marine, magnetotactic bacterium that represents a novel lineage (Magnetococcaceae fam. nov.; Magnetococcales ord. nov.) at the base of the Alphaproteobacteria.</title>
        <authorList>
            <person name="Bazylinski D.A."/>
            <person name="Williams T.J."/>
            <person name="Lefevre C.T."/>
            <person name="Berg R.J."/>
            <person name="Zhang C.L."/>
            <person name="Bowser S.S."/>
            <person name="Dean A.J."/>
            <person name="Beveridge T.J."/>
        </authorList>
    </citation>
    <scope>NUCLEOTIDE SEQUENCE [LARGE SCALE GENOMIC DNA]</scope>
    <source>
        <strain evidence="8">ATCC BAA-1437 / JCM 17883 / MC-1</strain>
    </source>
</reference>
<dbReference type="eggNOG" id="COG1475">
    <property type="taxonomic scope" value="Bacteria"/>
</dbReference>
<dbReference type="SMART" id="SM00470">
    <property type="entry name" value="ParB"/>
    <property type="match status" value="1"/>
</dbReference>
<dbReference type="Gene3D" id="3.90.1530.30">
    <property type="match status" value="1"/>
</dbReference>
<dbReference type="AlphaFoldDB" id="A0LE42"/>
<dbReference type="GO" id="GO:0007059">
    <property type="term" value="P:chromosome segregation"/>
    <property type="evidence" value="ECO:0007669"/>
    <property type="project" value="UniProtKB-KW"/>
</dbReference>
<evidence type="ECO:0000256" key="2">
    <source>
        <dbReference type="ARBA" id="ARBA00022829"/>
    </source>
</evidence>
<dbReference type="Proteomes" id="UP000002586">
    <property type="component" value="Chromosome"/>
</dbReference>
<dbReference type="SUPFAM" id="SSF110849">
    <property type="entry name" value="ParB/Sulfiredoxin"/>
    <property type="match status" value="1"/>
</dbReference>
<evidence type="ECO:0000256" key="1">
    <source>
        <dbReference type="ARBA" id="ARBA00006295"/>
    </source>
</evidence>
<dbReference type="KEGG" id="mgm:Mmc1_3750"/>
<proteinExistence type="inferred from homology"/>
<gene>
    <name evidence="7" type="ordered locus">Mmc1_3750</name>
</gene>
<dbReference type="InterPro" id="IPR036086">
    <property type="entry name" value="ParB/Sulfiredoxin_sf"/>
</dbReference>
<dbReference type="Pfam" id="PF02195">
    <property type="entry name" value="ParB_N"/>
    <property type="match status" value="1"/>
</dbReference>
<keyword evidence="3 7" id="KW-0238">DNA-binding</keyword>
<dbReference type="SUPFAM" id="SSF109709">
    <property type="entry name" value="KorB DNA-binding domain-like"/>
    <property type="match status" value="1"/>
</dbReference>
<accession>A0LE42</accession>
<sequence length="305" mass="33870">MSETKSLGKGLGALLGEEAVDAGEKHRVRSVAVESIRPNPYQPRRIIKEDALKDLADSIKQQGVLQPILVRKAAGAKKGEPIYELIAGERRWRATQLAGLTEIPVILKDWDDNRALEVALLENVQREDLTALETARGYERLIQEFGYSHAQIGERIGKSRMAVSNALRLLQLPQPIVELLEQEKISAGHARALLGLGDNVRVMIIVANRIIDEVLSVRDAEALVRDHAQLAEVEETEDSSKDATKKKAKGRQKDTTITTWEEQLAQSFATRVSITHAKGKGKIILNYASMEELEKMMESLLKQAS</sequence>
<evidence type="ECO:0000259" key="6">
    <source>
        <dbReference type="SMART" id="SM00470"/>
    </source>
</evidence>
<dbReference type="NCBIfam" id="TIGR00180">
    <property type="entry name" value="parB_part"/>
    <property type="match status" value="1"/>
</dbReference>
<protein>
    <submittedName>
        <fullName evidence="7">Chromosome segregation DNA-binding protein</fullName>
    </submittedName>
</protein>
<keyword evidence="2" id="KW-0159">Chromosome partition</keyword>
<dbReference type="CDD" id="cd16393">
    <property type="entry name" value="SPO0J_N"/>
    <property type="match status" value="1"/>
</dbReference>
<evidence type="ECO:0000256" key="5">
    <source>
        <dbReference type="SAM" id="MobiDB-lite"/>
    </source>
</evidence>
<comment type="function">
    <text evidence="4">Involved in chromosome partition. Localize to both poles of the predivisional cell following completion of DNA replication. Binds to the DNA origin of replication.</text>
</comment>
<dbReference type="STRING" id="156889.Mmc1_3750"/>
<dbReference type="OrthoDB" id="9802051at2"/>
<feature type="domain" description="ParB-like N-terminal" evidence="6">
    <location>
        <begin position="29"/>
        <end position="124"/>
    </location>
</feature>
<keyword evidence="8" id="KW-1185">Reference proteome</keyword>
<evidence type="ECO:0000313" key="7">
    <source>
        <dbReference type="EMBL" id="ABK46235.1"/>
    </source>
</evidence>
<dbReference type="InterPro" id="IPR057240">
    <property type="entry name" value="ParB_dimer_C"/>
</dbReference>
<dbReference type="PANTHER" id="PTHR33375:SF1">
    <property type="entry name" value="CHROMOSOME-PARTITIONING PROTEIN PARB-RELATED"/>
    <property type="match status" value="1"/>
</dbReference>
<dbReference type="PANTHER" id="PTHR33375">
    <property type="entry name" value="CHROMOSOME-PARTITIONING PROTEIN PARB-RELATED"/>
    <property type="match status" value="1"/>
</dbReference>
<dbReference type="Gene3D" id="1.10.10.2830">
    <property type="match status" value="1"/>
</dbReference>
<comment type="similarity">
    <text evidence="1">Belongs to the ParB family.</text>
</comment>
<name>A0LE42_MAGMM</name>
<evidence type="ECO:0000256" key="4">
    <source>
        <dbReference type="ARBA" id="ARBA00025472"/>
    </source>
</evidence>
<evidence type="ECO:0000256" key="3">
    <source>
        <dbReference type="ARBA" id="ARBA00023125"/>
    </source>
</evidence>
<dbReference type="HOGENOM" id="CLU_023853_0_0_5"/>
<dbReference type="InterPro" id="IPR003115">
    <property type="entry name" value="ParB_N"/>
</dbReference>
<dbReference type="GO" id="GO:0005694">
    <property type="term" value="C:chromosome"/>
    <property type="evidence" value="ECO:0007669"/>
    <property type="project" value="TreeGrafter"/>
</dbReference>
<reference evidence="8" key="1">
    <citation type="journal article" date="2009" name="Appl. Environ. Microbiol.">
        <title>Complete genome sequence of the chemolithoautotrophic marine magnetotactic coccus strain MC-1.</title>
        <authorList>
            <person name="Schubbe S."/>
            <person name="Williams T.J."/>
            <person name="Xie G."/>
            <person name="Kiss H.E."/>
            <person name="Brettin T.S."/>
            <person name="Martinez D."/>
            <person name="Ross C.A."/>
            <person name="Schuler D."/>
            <person name="Cox B.L."/>
            <person name="Nealson K.H."/>
            <person name="Bazylinski D.A."/>
        </authorList>
    </citation>
    <scope>NUCLEOTIDE SEQUENCE [LARGE SCALE GENOMIC DNA]</scope>
    <source>
        <strain evidence="8">ATCC BAA-1437 / JCM 17883 / MC-1</strain>
    </source>
</reference>
<dbReference type="Pfam" id="PF23552">
    <property type="entry name" value="ParB_C"/>
    <property type="match status" value="1"/>
</dbReference>
<dbReference type="FunFam" id="3.90.1530.30:FF:000001">
    <property type="entry name" value="Chromosome partitioning protein ParB"/>
    <property type="match status" value="1"/>
</dbReference>
<dbReference type="InterPro" id="IPR004437">
    <property type="entry name" value="ParB/RepB/Spo0J"/>
</dbReference>
<dbReference type="Pfam" id="PF17762">
    <property type="entry name" value="HTH_ParB"/>
    <property type="match status" value="1"/>
</dbReference>
<dbReference type="FunFam" id="1.10.10.2830:FF:000001">
    <property type="entry name" value="Chromosome partitioning protein ParB"/>
    <property type="match status" value="1"/>
</dbReference>
<dbReference type="RefSeq" id="WP_011715287.1">
    <property type="nucleotide sequence ID" value="NC_008576.1"/>
</dbReference>
<dbReference type="InterPro" id="IPR041468">
    <property type="entry name" value="HTH_ParB/Spo0J"/>
</dbReference>
<dbReference type="GO" id="GO:0003677">
    <property type="term" value="F:DNA binding"/>
    <property type="evidence" value="ECO:0007669"/>
    <property type="project" value="UniProtKB-KW"/>
</dbReference>
<organism evidence="7 8">
    <name type="scientific">Magnetococcus marinus (strain ATCC BAA-1437 / JCM 17883 / MC-1)</name>
    <dbReference type="NCBI Taxonomy" id="156889"/>
    <lineage>
        <taxon>Bacteria</taxon>
        <taxon>Pseudomonadati</taxon>
        <taxon>Pseudomonadota</taxon>
        <taxon>Magnetococcia</taxon>
        <taxon>Magnetococcales</taxon>
        <taxon>Magnetococcaceae</taxon>
        <taxon>Magnetococcus</taxon>
    </lineage>
</organism>
<feature type="region of interest" description="Disordered" evidence="5">
    <location>
        <begin position="232"/>
        <end position="254"/>
    </location>
</feature>